<dbReference type="EMBL" id="AFZX01000096">
    <property type="protein sequence ID" value="EHL05580.1"/>
    <property type="molecule type" value="Genomic_DNA"/>
</dbReference>
<dbReference type="HOGENOM" id="CLU_1710306_0_0_9"/>
<reference evidence="2 3" key="1">
    <citation type="submission" date="2011-08" db="EMBL/GenBank/DDBJ databases">
        <authorList>
            <person name="Weinstock G."/>
            <person name="Sodergren E."/>
            <person name="Clifton S."/>
            <person name="Fulton L."/>
            <person name="Fulton B."/>
            <person name="Courtney L."/>
            <person name="Fronick C."/>
            <person name="Harrison M."/>
            <person name="Strong C."/>
            <person name="Farmer C."/>
            <person name="Delahaunty K."/>
            <person name="Markovic C."/>
            <person name="Hall O."/>
            <person name="Minx P."/>
            <person name="Tomlinson C."/>
            <person name="Mitreva M."/>
            <person name="Hou S."/>
            <person name="Chen J."/>
            <person name="Wollam A."/>
            <person name="Pepin K.H."/>
            <person name="Johnson M."/>
            <person name="Bhonagiri V."/>
            <person name="Zhang X."/>
            <person name="Suruliraj S."/>
            <person name="Warren W."/>
            <person name="Chinwalla A."/>
            <person name="Mardis E.R."/>
            <person name="Wilson R.K."/>
        </authorList>
    </citation>
    <scope>NUCLEOTIDE SEQUENCE [LARGE SCALE GENOMIC DNA]</scope>
    <source>
        <strain evidence="2 3">DP7</strain>
    </source>
</reference>
<dbReference type="AlphaFoldDB" id="G9XS52"/>
<dbReference type="Proteomes" id="UP000004416">
    <property type="component" value="Unassembled WGS sequence"/>
</dbReference>
<gene>
    <name evidence="2" type="ORF">HMPREF0322_03801</name>
</gene>
<name>G9XS52_DESHA</name>
<sequence>MSIILVKVIQIGGIALPVFGSRDWYGNLACNFMYVQGISDFDDNSSVRLTQDDAEQRLSITLRIGKDKTPKYLFYDQIVSIEIKKKHGTRNRDFSISYHPANNPDDVKILLFEIVDASLHWRKFIGALKSKIPQPPEPEQLDSQPEPEVSQYL</sequence>
<dbReference type="RefSeq" id="WP_005814660.1">
    <property type="nucleotide sequence ID" value="NZ_JH414482.1"/>
</dbReference>
<comment type="caution">
    <text evidence="2">The sequence shown here is derived from an EMBL/GenBank/DDBJ whole genome shotgun (WGS) entry which is preliminary data.</text>
</comment>
<feature type="region of interest" description="Disordered" evidence="1">
    <location>
        <begin position="132"/>
        <end position="153"/>
    </location>
</feature>
<accession>G9XS52</accession>
<evidence type="ECO:0000256" key="1">
    <source>
        <dbReference type="SAM" id="MobiDB-lite"/>
    </source>
</evidence>
<evidence type="ECO:0000313" key="2">
    <source>
        <dbReference type="EMBL" id="EHL05580.1"/>
    </source>
</evidence>
<organism evidence="2 3">
    <name type="scientific">Desulfitobacterium hafniense DP7</name>
    <dbReference type="NCBI Taxonomy" id="537010"/>
    <lineage>
        <taxon>Bacteria</taxon>
        <taxon>Bacillati</taxon>
        <taxon>Bacillota</taxon>
        <taxon>Clostridia</taxon>
        <taxon>Eubacteriales</taxon>
        <taxon>Desulfitobacteriaceae</taxon>
        <taxon>Desulfitobacterium</taxon>
    </lineage>
</organism>
<protein>
    <submittedName>
        <fullName evidence="2">Uncharacterized protein</fullName>
    </submittedName>
</protein>
<proteinExistence type="predicted"/>
<evidence type="ECO:0000313" key="3">
    <source>
        <dbReference type="Proteomes" id="UP000004416"/>
    </source>
</evidence>